<sequence length="161" mass="18433">MGSADHARGRTVVGQFPELAHHHVTLQLRQIVDEQHAVEMVDFMLQAGRQKSVGLHRLHFSLDVHVIDRHTCRAFDIGIIIGNRQAAFLVDVARIRARHNLGIEHHQRCRFLVLVRNVDNEHAQRLAHLNGGEADPRRVIHRVEHVVGEFAQSLIHAFHRL</sequence>
<protein>
    <submittedName>
        <fullName evidence="1">Class I and II aminotransferase</fullName>
    </submittedName>
</protein>
<proteinExistence type="predicted"/>
<comment type="caution">
    <text evidence="1">The sequence shown here is derived from an EMBL/GenBank/DDBJ whole genome shotgun (WGS) entry which is preliminary data.</text>
</comment>
<keyword evidence="1" id="KW-0032">Aminotransferase</keyword>
<dbReference type="AlphaFoldDB" id="K2P1G2"/>
<dbReference type="Proteomes" id="UP000007374">
    <property type="component" value="Unassembled WGS sequence"/>
</dbReference>
<accession>K2P1G2</accession>
<reference evidence="1 2" key="1">
    <citation type="journal article" date="2012" name="J. Bacteriol.">
        <title>Genome Sequence of Nitratireductor indicus Type Strain C115.</title>
        <authorList>
            <person name="Lai Q."/>
            <person name="Li G."/>
            <person name="Yu Z."/>
            <person name="Shao Z."/>
        </authorList>
    </citation>
    <scope>NUCLEOTIDE SEQUENCE [LARGE SCALE GENOMIC DNA]</scope>
    <source>
        <strain evidence="1 2">C115</strain>
    </source>
</reference>
<keyword evidence="1" id="KW-0808">Transferase</keyword>
<evidence type="ECO:0000313" key="1">
    <source>
        <dbReference type="EMBL" id="EKF41196.1"/>
    </source>
</evidence>
<dbReference type="GO" id="GO:0008483">
    <property type="term" value="F:transaminase activity"/>
    <property type="evidence" value="ECO:0007669"/>
    <property type="project" value="UniProtKB-KW"/>
</dbReference>
<gene>
    <name evidence="1" type="ORF">NA8A_16923</name>
</gene>
<keyword evidence="2" id="KW-1185">Reference proteome</keyword>
<name>K2P1G2_9HYPH</name>
<dbReference type="EMBL" id="AMSI01000012">
    <property type="protein sequence ID" value="EKF41196.1"/>
    <property type="molecule type" value="Genomic_DNA"/>
</dbReference>
<organism evidence="1 2">
    <name type="scientific">Nitratireductor indicus C115</name>
    <dbReference type="NCBI Taxonomy" id="1231190"/>
    <lineage>
        <taxon>Bacteria</taxon>
        <taxon>Pseudomonadati</taxon>
        <taxon>Pseudomonadota</taxon>
        <taxon>Alphaproteobacteria</taxon>
        <taxon>Hyphomicrobiales</taxon>
        <taxon>Phyllobacteriaceae</taxon>
        <taxon>Nitratireductor</taxon>
    </lineage>
</organism>
<evidence type="ECO:0000313" key="2">
    <source>
        <dbReference type="Proteomes" id="UP000007374"/>
    </source>
</evidence>